<name>A0ABR4TUF9_9PROT</name>
<accession>A0ABR4TUF9</accession>
<gene>
    <name evidence="1" type="ORF">SMB34_00190</name>
</gene>
<sequence length="34" mass="4190">MSNMKNRVERHFFCQKTRFFDYSLKMKNAGDCQK</sequence>
<organism evidence="1 2">
    <name type="scientific">Thalassospira permensis NBRC 106175</name>
    <dbReference type="NCBI Taxonomy" id="1353532"/>
    <lineage>
        <taxon>Bacteria</taxon>
        <taxon>Pseudomonadati</taxon>
        <taxon>Pseudomonadota</taxon>
        <taxon>Alphaproteobacteria</taxon>
        <taxon>Rhodospirillales</taxon>
        <taxon>Thalassospiraceae</taxon>
        <taxon>Thalassospira</taxon>
    </lineage>
</organism>
<proteinExistence type="predicted"/>
<dbReference type="Proteomes" id="UP000027463">
    <property type="component" value="Unassembled WGS sequence"/>
</dbReference>
<comment type="caution">
    <text evidence="1">The sequence shown here is derived from an EMBL/GenBank/DDBJ whole genome shotgun (WGS) entry which is preliminary data.</text>
</comment>
<keyword evidence="2" id="KW-1185">Reference proteome</keyword>
<protein>
    <submittedName>
        <fullName evidence="1">Uncharacterized protein</fullName>
    </submittedName>
</protein>
<evidence type="ECO:0000313" key="2">
    <source>
        <dbReference type="Proteomes" id="UP000027463"/>
    </source>
</evidence>
<reference evidence="1 2" key="1">
    <citation type="submission" date="2013-07" db="EMBL/GenBank/DDBJ databases">
        <title>Thalassospira permensis NBRC 106175 Genome Sequencing.</title>
        <authorList>
            <person name="Lai Q."/>
            <person name="Shao Z."/>
        </authorList>
    </citation>
    <scope>NUCLEOTIDE SEQUENCE [LARGE SCALE GENOMIC DNA]</scope>
    <source>
        <strain evidence="1 2">NBRC 106175</strain>
    </source>
</reference>
<evidence type="ECO:0000313" key="1">
    <source>
        <dbReference type="EMBL" id="KEO59432.1"/>
    </source>
</evidence>
<dbReference type="EMBL" id="AUNC01000001">
    <property type="protein sequence ID" value="KEO59432.1"/>
    <property type="molecule type" value="Genomic_DNA"/>
</dbReference>